<reference evidence="1 2" key="3">
    <citation type="journal article" date="2000" name="J. Bacteriol.">
        <title>Characterization of the distal tail fiber locus and determination of the receptor for phage AR1, which specifically infects Escherichia coli O157:H7.</title>
        <authorList>
            <person name="Yu S.L."/>
            <person name="Ko K.L."/>
            <person name="Chen C.S."/>
            <person name="Chang Y.C."/>
            <person name="Syu W.J."/>
        </authorList>
    </citation>
    <scope>NUCLEOTIDE SEQUENCE [LARGE SCALE GENOMIC DNA]</scope>
    <source>
        <strain evidence="1 2">AR1</strain>
    </source>
</reference>
<name>D4Z9X9_BPAR1</name>
<accession>D4Z9X9</accession>
<sequence>MKCKHHNFSSHNQSHVIELVPLYTSFSDCVLCAFKMKKGAEAPFDYG</sequence>
<dbReference type="Proteomes" id="UP000007649">
    <property type="component" value="Segment"/>
</dbReference>
<protein>
    <submittedName>
        <fullName evidence="1">Uncharacterized protein</fullName>
    </submittedName>
</protein>
<proteinExistence type="predicted"/>
<dbReference type="RefSeq" id="YP_009167994.1">
    <property type="nucleotide sequence ID" value="NC_027983.1"/>
</dbReference>
<reference evidence="1 2" key="1">
    <citation type="journal article" date="1990" name="J. Food Prot.">
        <title>Isolation and characterization of a coliphage specific for Escherichia coli 0157:H7.</title>
        <authorList>
            <person name="Ronner A.B."/>
            <person name="Cliver D.O."/>
        </authorList>
    </citation>
    <scope>NUCLEOTIDE SEQUENCE [LARGE SCALE GENOMIC DNA]</scope>
    <source>
        <strain evidence="1 2">AR1</strain>
    </source>
</reference>
<evidence type="ECO:0000313" key="2">
    <source>
        <dbReference type="Proteomes" id="UP000007649"/>
    </source>
</evidence>
<reference evidence="1 2" key="5">
    <citation type="journal article" date="2002" name="J. Microbiol. Immunol. Infect.">
        <title>Analysis of the baseplate region of phage AR1 that specifically infects Escherichia coli O157:H7.</title>
        <authorList>
            <person name="Liao C.P."/>
            <person name="Syu W.J."/>
        </authorList>
    </citation>
    <scope>NUCLEOTIDE SEQUENCE [LARGE SCALE GENOMIC DNA]</scope>
    <source>
        <strain evidence="1 2">AR1</strain>
    </source>
</reference>
<organism evidence="1 2">
    <name type="scientific">Escherichia phage AR1</name>
    <name type="common">Bacteriophage AR1</name>
    <dbReference type="NCBI Taxonomy" id="66711"/>
    <lineage>
        <taxon>Viruses</taxon>
        <taxon>Duplodnaviria</taxon>
        <taxon>Heunggongvirae</taxon>
        <taxon>Uroviricota</taxon>
        <taxon>Caudoviricetes</taxon>
        <taxon>Pantevenvirales</taxon>
        <taxon>Straboviridae</taxon>
        <taxon>Tevenvirinae</taxon>
        <taxon>Tequatrovirus</taxon>
        <taxon>Tequatrovirus ar1</taxon>
    </lineage>
</organism>
<dbReference type="GeneID" id="26041922"/>
<evidence type="ECO:0000313" key="1">
    <source>
        <dbReference type="EMBL" id="BAI83191.1"/>
    </source>
</evidence>
<dbReference type="KEGG" id="vg:26041922"/>
<reference evidence="1 2" key="2">
    <citation type="journal article" date="1998" name="J. Biomed. Sci.">
        <title>Characterization of a phage specific to hemorrhagic Escherichia coli O157:H7 and disclosure of variations in host outer membrane protein ompC.</title>
        <authorList>
            <person name="Yu S.L."/>
            <person name="Ding H.C."/>
            <person name="Seah J.N."/>
            <person name="Wu K.M."/>
            <person name="Chang Y.C."/>
            <person name="Chang K.S."/>
            <person name="Tam M.F."/>
            <person name="Syu W.J."/>
        </authorList>
    </citation>
    <scope>NUCLEOTIDE SEQUENCE [LARGE SCALE GENOMIC DNA]</scope>
    <source>
        <strain evidence="1 2">AR1</strain>
    </source>
</reference>
<gene>
    <name evidence="1" type="primary">ar1_183</name>
    <name evidence="1" type="ORF">AR1_183</name>
</gene>
<reference evidence="1 2" key="7">
    <citation type="journal article" date="2011" name="J. Virol.">
        <title>T4-Like genome organization of the Escherichia coli O157:H7 lytic phage AR1.</title>
        <authorList>
            <person name="Liao W.-C."/>
            <person name="Ng W.V."/>
            <person name="Lin I.-H."/>
            <person name="Syu W.-J."/>
            <person name="Liu T.-T."/>
            <person name="Chang C.-H."/>
        </authorList>
    </citation>
    <scope>NUCLEOTIDE SEQUENCE [LARGE SCALE GENOMIC DNA]</scope>
    <source>
        <strain evidence="1 2">AR1</strain>
    </source>
</reference>
<keyword evidence="2" id="KW-1185">Reference proteome</keyword>
<organismHost>
    <name type="scientific">Escherichia coli O157:H7</name>
    <dbReference type="NCBI Taxonomy" id="83334"/>
</organismHost>
<dbReference type="EMBL" id="AP011113">
    <property type="protein sequence ID" value="BAI83191.1"/>
    <property type="molecule type" value="Genomic_DNA"/>
</dbReference>
<reference evidence="1 2" key="4">
    <citation type="journal article" date="2002" name="J. Food Prot.">
        <title>A conductance method for the identification of Escherichia coli O157:H7 using bacteriophage AR1.</title>
        <authorList>
            <person name="Chang T.C."/>
            <person name="Ding H.C."/>
            <person name="Chen S.W."/>
        </authorList>
    </citation>
    <scope>NUCLEOTIDE SEQUENCE [LARGE SCALE GENOMIC DNA]</scope>
    <source>
        <strain evidence="1 2">AR1</strain>
    </source>
</reference>
<reference evidence="1 2" key="6">
    <citation type="journal article" date="2003" name="Appl. Environ. Microbiol.">
        <title>Morphological, host range, and genetic characterization of two coliphages.</title>
        <authorList>
            <person name="Goodridge L."/>
            <person name="Gallaccio A."/>
            <person name="Griffiths M.W."/>
        </authorList>
    </citation>
    <scope>NUCLEOTIDE SEQUENCE [LARGE SCALE GENOMIC DNA]</scope>
    <source>
        <strain evidence="1 2">AR1</strain>
    </source>
</reference>